<dbReference type="GO" id="GO:0015562">
    <property type="term" value="F:efflux transmembrane transporter activity"/>
    <property type="evidence" value="ECO:0007669"/>
    <property type="project" value="TreeGrafter"/>
</dbReference>
<protein>
    <submittedName>
        <fullName evidence="3">Multidrug resistance efflux pump</fullName>
    </submittedName>
</protein>
<organism evidence="3 4">
    <name type="scientific">Methylomicrobium album BG8</name>
    <dbReference type="NCBI Taxonomy" id="686340"/>
    <lineage>
        <taxon>Bacteria</taxon>
        <taxon>Pseudomonadati</taxon>
        <taxon>Pseudomonadota</taxon>
        <taxon>Gammaproteobacteria</taxon>
        <taxon>Methylococcales</taxon>
        <taxon>Methylococcaceae</taxon>
        <taxon>Methylomicrobium</taxon>
    </lineage>
</organism>
<dbReference type="RefSeq" id="WP_005373666.1">
    <property type="nucleotide sequence ID" value="NZ_CM001475.1"/>
</dbReference>
<dbReference type="Proteomes" id="UP000005090">
    <property type="component" value="Chromosome"/>
</dbReference>
<dbReference type="GO" id="GO:1990281">
    <property type="term" value="C:efflux pump complex"/>
    <property type="evidence" value="ECO:0007669"/>
    <property type="project" value="TreeGrafter"/>
</dbReference>
<dbReference type="SUPFAM" id="SSF111369">
    <property type="entry name" value="HlyD-like secretion proteins"/>
    <property type="match status" value="1"/>
</dbReference>
<dbReference type="HOGENOM" id="CLU_018816_6_4_6"/>
<keyword evidence="4" id="KW-1185">Reference proteome</keyword>
<dbReference type="PANTHER" id="PTHR30469">
    <property type="entry name" value="MULTIDRUG RESISTANCE PROTEIN MDTA"/>
    <property type="match status" value="1"/>
</dbReference>
<dbReference type="EMBL" id="CM001475">
    <property type="protein sequence ID" value="EIC30810.1"/>
    <property type="molecule type" value="Genomic_DNA"/>
</dbReference>
<dbReference type="Gene3D" id="2.40.50.100">
    <property type="match status" value="1"/>
</dbReference>
<name>H8GNQ4_METAL</name>
<reference evidence="3 4" key="1">
    <citation type="journal article" date="2013" name="Genome Announc.">
        <title>Genome Sequence of the Obligate Gammaproteobacterial Methanotroph Methylomicrobium album Strain BG8.</title>
        <authorList>
            <person name="Kits K.D."/>
            <person name="Kalyuzhnaya M.G."/>
            <person name="Klotz M.G."/>
            <person name="Jetten M.S."/>
            <person name="Op den Camp H.J."/>
            <person name="Vuilleumier S."/>
            <person name="Bringel F."/>
            <person name="Dispirito A.A."/>
            <person name="Murrell J.C."/>
            <person name="Bruce D."/>
            <person name="Cheng J.F."/>
            <person name="Copeland A."/>
            <person name="Goodwin L."/>
            <person name="Hauser L."/>
            <person name="Lajus A."/>
            <person name="Land M.L."/>
            <person name="Lapidus A."/>
            <person name="Lucas S."/>
            <person name="Medigue C."/>
            <person name="Pitluck S."/>
            <person name="Woyke T."/>
            <person name="Zeytun A."/>
            <person name="Stein L.Y."/>
        </authorList>
    </citation>
    <scope>NUCLEOTIDE SEQUENCE [LARGE SCALE GENOMIC DNA]</scope>
    <source>
        <strain evidence="3 4">BG8</strain>
    </source>
</reference>
<gene>
    <name evidence="3" type="ORF">Metal_3134</name>
</gene>
<dbReference type="Pfam" id="PF25917">
    <property type="entry name" value="BSH_RND"/>
    <property type="match status" value="1"/>
</dbReference>
<proteinExistence type="inferred from homology"/>
<dbReference type="PANTHER" id="PTHR30469:SF15">
    <property type="entry name" value="HLYD FAMILY OF SECRETION PROTEINS"/>
    <property type="match status" value="1"/>
</dbReference>
<evidence type="ECO:0000259" key="2">
    <source>
        <dbReference type="Pfam" id="PF25917"/>
    </source>
</evidence>
<dbReference type="eggNOG" id="COG0845">
    <property type="taxonomic scope" value="Bacteria"/>
</dbReference>
<comment type="similarity">
    <text evidence="1">Belongs to the membrane fusion protein (MFP) (TC 8.A.1) family.</text>
</comment>
<dbReference type="Gene3D" id="2.40.30.170">
    <property type="match status" value="1"/>
</dbReference>
<sequence>MLPKYTLPVLAAAGFLFGVFEVFTSNKPTPVAQAAAEPATSPFASFIAGAGIVEAKSENIAIGTHLAGIVKSINVKVGDRVKRGDILFSIDDRAALAELAVREADLARAKAAVGEAKAGLRDAAVLQRLAESIEDRRAISTEELDRRRNATLIAQRRLDSAEAQVLQAEAAVKESRTTLDLLQVEAPINAEVLQVNVRPGEFAQAGPLATPLMLVGNLEDLHVRVDIDENDAWRFRRESKAVAYLRGNRRFRTDLALAWVEPFVVPKRSLTGDSTERVDTRVLQVLYSFDRNKMPVFVGQQMDVFIEAPDVGRETAPIRTSPPPTPPA</sequence>
<dbReference type="InterPro" id="IPR058625">
    <property type="entry name" value="MdtA-like_BSH"/>
</dbReference>
<feature type="domain" description="Multidrug resistance protein MdtA-like barrel-sandwich hybrid" evidence="2">
    <location>
        <begin position="60"/>
        <end position="207"/>
    </location>
</feature>
<accession>H8GNQ4</accession>
<dbReference type="Gene3D" id="1.10.287.470">
    <property type="entry name" value="Helix hairpin bin"/>
    <property type="match status" value="1"/>
</dbReference>
<evidence type="ECO:0000313" key="4">
    <source>
        <dbReference type="Proteomes" id="UP000005090"/>
    </source>
</evidence>
<evidence type="ECO:0000313" key="3">
    <source>
        <dbReference type="EMBL" id="EIC30810.1"/>
    </source>
</evidence>
<dbReference type="AlphaFoldDB" id="H8GNQ4"/>
<evidence type="ECO:0000256" key="1">
    <source>
        <dbReference type="ARBA" id="ARBA00009477"/>
    </source>
</evidence>
<dbReference type="STRING" id="686340.Metal_3134"/>